<dbReference type="SUPFAM" id="SSF63411">
    <property type="entry name" value="LuxS/MPP-like metallohydrolase"/>
    <property type="match status" value="2"/>
</dbReference>
<gene>
    <name evidence="5" type="ORF">E6K71_08160</name>
</gene>
<proteinExistence type="inferred from homology"/>
<dbReference type="InterPro" id="IPR001431">
    <property type="entry name" value="Pept_M16_Zn_BS"/>
</dbReference>
<organism evidence="5 6">
    <name type="scientific">Eiseniibacteriota bacterium</name>
    <dbReference type="NCBI Taxonomy" id="2212470"/>
    <lineage>
        <taxon>Bacteria</taxon>
        <taxon>Candidatus Eiseniibacteriota</taxon>
    </lineage>
</organism>
<dbReference type="PANTHER" id="PTHR11851">
    <property type="entry name" value="METALLOPROTEASE"/>
    <property type="match status" value="1"/>
</dbReference>
<dbReference type="InterPro" id="IPR007863">
    <property type="entry name" value="Peptidase_M16_C"/>
</dbReference>
<evidence type="ECO:0000259" key="4">
    <source>
        <dbReference type="Pfam" id="PF05193"/>
    </source>
</evidence>
<comment type="similarity">
    <text evidence="1 2">Belongs to the peptidase M16 family.</text>
</comment>
<name>A0A538S9U6_UNCEI</name>
<dbReference type="InterPro" id="IPR011249">
    <property type="entry name" value="Metalloenz_LuxS/M16"/>
</dbReference>
<protein>
    <submittedName>
        <fullName evidence="5">Insulinase family protein</fullName>
    </submittedName>
</protein>
<dbReference type="Gene3D" id="3.30.830.10">
    <property type="entry name" value="Metalloenzyme, LuxS/M16 peptidase-like"/>
    <property type="match status" value="2"/>
</dbReference>
<feature type="domain" description="Peptidase M16 C-terminal" evidence="4">
    <location>
        <begin position="198"/>
        <end position="371"/>
    </location>
</feature>
<dbReference type="PANTHER" id="PTHR11851:SF49">
    <property type="entry name" value="MITOCHONDRIAL-PROCESSING PEPTIDASE SUBUNIT ALPHA"/>
    <property type="match status" value="1"/>
</dbReference>
<evidence type="ECO:0000313" key="6">
    <source>
        <dbReference type="Proteomes" id="UP000316292"/>
    </source>
</evidence>
<evidence type="ECO:0000256" key="1">
    <source>
        <dbReference type="ARBA" id="ARBA00007261"/>
    </source>
</evidence>
<dbReference type="Pfam" id="PF05193">
    <property type="entry name" value="Peptidase_M16_C"/>
    <property type="match status" value="1"/>
</dbReference>
<feature type="domain" description="Peptidase M16 N-terminal" evidence="3">
    <location>
        <begin position="43"/>
        <end position="186"/>
    </location>
</feature>
<dbReference type="EMBL" id="VBOR01000088">
    <property type="protein sequence ID" value="TMQ48106.1"/>
    <property type="molecule type" value="Genomic_DNA"/>
</dbReference>
<dbReference type="AlphaFoldDB" id="A0A538S9U6"/>
<dbReference type="InterPro" id="IPR011765">
    <property type="entry name" value="Pept_M16_N"/>
</dbReference>
<dbReference type="Proteomes" id="UP000316292">
    <property type="component" value="Unassembled WGS sequence"/>
</dbReference>
<dbReference type="PROSITE" id="PS00143">
    <property type="entry name" value="INSULINASE"/>
    <property type="match status" value="1"/>
</dbReference>
<sequence length="440" mass="49590">MRPEGVRARARAQVRAQELAASAPAPVRTSDVFETVLGNGLKVLIQEVRVAPVVSFMVWYKVGSRNESTGQTGISHLLEHMMFKGTPRYGKGEIARLLQRNGASFNAGTSLDYTNYYEVLAADRLELAMEIESDRMAHALIPEEEHRLEMTVVRSELERNEDNPHRALYQEMFAQAFQAHPYHWPTIGWRNDVEAIRTEQIRHHYKTHYMPNNAVAVVVGDLDRERTLAMVEEHFGRIAPGPLPPPVVTVEPPQLGERRFKIRKPGDTRYLMVAYRIPELVHPDNYALDVLGIILGNGKTSRLYQSLVEGKLATEAEAQNETARDPFLFVAQATAAPGIQLEDLEESLLGQADRLKSEPPSPLELGRAKKQIQASFIYSRDSIRSLAQQLGYYEAVGSYRYLDTYLERIAGVSPEDVSRVARAYLGEDTRTVGHYEPIPE</sequence>
<dbReference type="GO" id="GO:0006508">
    <property type="term" value="P:proteolysis"/>
    <property type="evidence" value="ECO:0007669"/>
    <property type="project" value="InterPro"/>
</dbReference>
<dbReference type="GO" id="GO:0004222">
    <property type="term" value="F:metalloendopeptidase activity"/>
    <property type="evidence" value="ECO:0007669"/>
    <property type="project" value="InterPro"/>
</dbReference>
<dbReference type="GO" id="GO:0046872">
    <property type="term" value="F:metal ion binding"/>
    <property type="evidence" value="ECO:0007669"/>
    <property type="project" value="InterPro"/>
</dbReference>
<evidence type="ECO:0000313" key="5">
    <source>
        <dbReference type="EMBL" id="TMQ48106.1"/>
    </source>
</evidence>
<accession>A0A538S9U6</accession>
<dbReference type="Pfam" id="PF00675">
    <property type="entry name" value="Peptidase_M16"/>
    <property type="match status" value="1"/>
</dbReference>
<comment type="caution">
    <text evidence="5">The sequence shown here is derived from an EMBL/GenBank/DDBJ whole genome shotgun (WGS) entry which is preliminary data.</text>
</comment>
<reference evidence="5 6" key="1">
    <citation type="journal article" date="2019" name="Nat. Microbiol.">
        <title>Mediterranean grassland soil C-N compound turnover is dependent on rainfall and depth, and is mediated by genomically divergent microorganisms.</title>
        <authorList>
            <person name="Diamond S."/>
            <person name="Andeer P.F."/>
            <person name="Li Z."/>
            <person name="Crits-Christoph A."/>
            <person name="Burstein D."/>
            <person name="Anantharaman K."/>
            <person name="Lane K.R."/>
            <person name="Thomas B.C."/>
            <person name="Pan C."/>
            <person name="Northen T.R."/>
            <person name="Banfield J.F."/>
        </authorList>
    </citation>
    <scope>NUCLEOTIDE SEQUENCE [LARGE SCALE GENOMIC DNA]</scope>
    <source>
        <strain evidence="5">WS_1</strain>
    </source>
</reference>
<evidence type="ECO:0000256" key="2">
    <source>
        <dbReference type="RuleBase" id="RU004447"/>
    </source>
</evidence>
<evidence type="ECO:0000259" key="3">
    <source>
        <dbReference type="Pfam" id="PF00675"/>
    </source>
</evidence>
<dbReference type="InterPro" id="IPR050361">
    <property type="entry name" value="MPP/UQCRC_Complex"/>
</dbReference>